<dbReference type="HOGENOM" id="CLU_177755_0_0_9"/>
<dbReference type="OrthoDB" id="2453421at2"/>
<dbReference type="eggNOG" id="ENOG50333MH">
    <property type="taxonomic scope" value="Bacteria"/>
</dbReference>
<gene>
    <name evidence="1" type="ordered locus">Bsel_1560</name>
</gene>
<name>D6XTD6_BACIE</name>
<dbReference type="EMBL" id="CP001791">
    <property type="protein sequence ID" value="ADH99072.1"/>
    <property type="molecule type" value="Genomic_DNA"/>
</dbReference>
<protein>
    <submittedName>
        <fullName evidence="1">Uncharacterized protein</fullName>
    </submittedName>
</protein>
<evidence type="ECO:0000313" key="1">
    <source>
        <dbReference type="EMBL" id="ADH99072.1"/>
    </source>
</evidence>
<accession>D6XTD6</accession>
<organism evidence="1 2">
    <name type="scientific">Bacillus selenitireducens (strain ATCC 700615 / DSM 15326 / MLS10)</name>
    <dbReference type="NCBI Taxonomy" id="439292"/>
    <lineage>
        <taxon>Bacteria</taxon>
        <taxon>Bacillati</taxon>
        <taxon>Bacillota</taxon>
        <taxon>Bacilli</taxon>
        <taxon>Bacillales</taxon>
        <taxon>Bacillaceae</taxon>
        <taxon>Salisediminibacterium</taxon>
    </lineage>
</organism>
<sequence>MELTDWTYGKQKQVKAWFSDFPHSTVVMRSLSDYYFIYMIDWSDRDQPVHRHDLEEMEQIMNDEMGTLQQYEARLSKRRLDT</sequence>
<keyword evidence="2" id="KW-1185">Reference proteome</keyword>
<proteinExistence type="predicted"/>
<dbReference type="Proteomes" id="UP000000271">
    <property type="component" value="Chromosome"/>
</dbReference>
<dbReference type="AlphaFoldDB" id="D6XTD6"/>
<dbReference type="RefSeq" id="WP_013172496.1">
    <property type="nucleotide sequence ID" value="NC_014219.1"/>
</dbReference>
<evidence type="ECO:0000313" key="2">
    <source>
        <dbReference type="Proteomes" id="UP000000271"/>
    </source>
</evidence>
<reference evidence="1" key="1">
    <citation type="submission" date="2009-10" db="EMBL/GenBank/DDBJ databases">
        <title>Complete sequence of Bacillus selenitireducens MLS10.</title>
        <authorList>
            <consortium name="US DOE Joint Genome Institute"/>
            <person name="Lucas S."/>
            <person name="Copeland A."/>
            <person name="Lapidus A."/>
            <person name="Glavina del Rio T."/>
            <person name="Dalin E."/>
            <person name="Tice H."/>
            <person name="Bruce D."/>
            <person name="Goodwin L."/>
            <person name="Pitluck S."/>
            <person name="Sims D."/>
            <person name="Brettin T."/>
            <person name="Detter J.C."/>
            <person name="Han C."/>
            <person name="Larimer F."/>
            <person name="Land M."/>
            <person name="Hauser L."/>
            <person name="Kyrpides N."/>
            <person name="Ovchinnikova G."/>
            <person name="Stolz J."/>
        </authorList>
    </citation>
    <scope>NUCLEOTIDE SEQUENCE [LARGE SCALE GENOMIC DNA]</scope>
    <source>
        <strain evidence="1">MLS10</strain>
    </source>
</reference>
<dbReference type="KEGG" id="bse:Bsel_1560"/>